<dbReference type="PANTHER" id="PTHR34818:SF1">
    <property type="entry name" value="PROTEIN BLI-3"/>
    <property type="match status" value="1"/>
</dbReference>
<feature type="domain" description="Pyridoxamine 5'-phosphate oxidase N-terminal" evidence="1">
    <location>
        <begin position="6"/>
        <end position="128"/>
    </location>
</feature>
<proteinExistence type="predicted"/>
<dbReference type="Gene3D" id="2.30.110.10">
    <property type="entry name" value="Electron Transport, Fmn-binding Protein, Chain A"/>
    <property type="match status" value="1"/>
</dbReference>
<dbReference type="PANTHER" id="PTHR34818">
    <property type="entry name" value="PROTEIN BLI-3"/>
    <property type="match status" value="1"/>
</dbReference>
<accession>A0A081L780</accession>
<protein>
    <submittedName>
        <fullName evidence="2">General stress protein</fullName>
    </submittedName>
</protein>
<evidence type="ECO:0000313" key="3">
    <source>
        <dbReference type="Proteomes" id="UP000028091"/>
    </source>
</evidence>
<reference evidence="2 3" key="1">
    <citation type="submission" date="2012-09" db="EMBL/GenBank/DDBJ databases">
        <title>Genome Sequence of Bacillus sp. DW5-4.</title>
        <authorList>
            <person name="Lai Q."/>
            <person name="Liu Y."/>
            <person name="Shao Z."/>
        </authorList>
    </citation>
    <scope>NUCLEOTIDE SEQUENCE [LARGE SCALE GENOMIC DNA]</scope>
    <source>
        <strain evidence="2 3">DW5-4</strain>
    </source>
</reference>
<dbReference type="InterPro" id="IPR052917">
    <property type="entry name" value="Stress-Dev_Protein"/>
</dbReference>
<dbReference type="InterPro" id="IPR012349">
    <property type="entry name" value="Split_barrel_FMN-bd"/>
</dbReference>
<evidence type="ECO:0000313" key="2">
    <source>
        <dbReference type="EMBL" id="KEP25106.1"/>
    </source>
</evidence>
<name>A0A081L780_9BACI</name>
<sequence>MSQEELKQKVLNLLDEQKVGTLATVEQNQPHTRYMTFFHEGLTLYTPTSKETHKADEIEKNPNVHILIGYTGEGFGDTYAEIAGTATLTDDPELIDRLWSEEMEKWFKGKDDPNLVILKIDPTSIRYMNEGSRTPAELSL</sequence>
<dbReference type="Proteomes" id="UP000028091">
    <property type="component" value="Unassembled WGS sequence"/>
</dbReference>
<dbReference type="AlphaFoldDB" id="A0A081L780"/>
<comment type="caution">
    <text evidence="2">The sequence shown here is derived from an EMBL/GenBank/DDBJ whole genome shotgun (WGS) entry which is preliminary data.</text>
</comment>
<organism evidence="2 3">
    <name type="scientific">Bacillus zhangzhouensis</name>
    <dbReference type="NCBI Taxonomy" id="1178540"/>
    <lineage>
        <taxon>Bacteria</taxon>
        <taxon>Bacillati</taxon>
        <taxon>Bacillota</taxon>
        <taxon>Bacilli</taxon>
        <taxon>Bacillales</taxon>
        <taxon>Bacillaceae</taxon>
        <taxon>Bacillus</taxon>
    </lineage>
</organism>
<dbReference type="InterPro" id="IPR011576">
    <property type="entry name" value="Pyridox_Oxase_N"/>
</dbReference>
<dbReference type="OrthoDB" id="5431160at2"/>
<dbReference type="eggNOG" id="COG3871">
    <property type="taxonomic scope" value="Bacteria"/>
</dbReference>
<dbReference type="SUPFAM" id="SSF50475">
    <property type="entry name" value="FMN-binding split barrel"/>
    <property type="match status" value="1"/>
</dbReference>
<gene>
    <name evidence="2" type="ORF">BA70_12050</name>
</gene>
<dbReference type="RefSeq" id="WP_034324729.1">
    <property type="nucleotide sequence ID" value="NZ_JAVIKA010000010.1"/>
</dbReference>
<dbReference type="Pfam" id="PF01243">
    <property type="entry name" value="PNPOx_N"/>
    <property type="match status" value="1"/>
</dbReference>
<evidence type="ECO:0000259" key="1">
    <source>
        <dbReference type="Pfam" id="PF01243"/>
    </source>
</evidence>
<dbReference type="EMBL" id="JOTP01000032">
    <property type="protein sequence ID" value="KEP25106.1"/>
    <property type="molecule type" value="Genomic_DNA"/>
</dbReference>
<keyword evidence="3" id="KW-1185">Reference proteome</keyword>